<evidence type="ECO:0000256" key="6">
    <source>
        <dbReference type="RuleBase" id="RU003345"/>
    </source>
</evidence>
<dbReference type="InterPro" id="IPR016163">
    <property type="entry name" value="Ald_DH_C"/>
</dbReference>
<evidence type="ECO:0000256" key="7">
    <source>
        <dbReference type="RuleBase" id="RU365091"/>
    </source>
</evidence>
<evidence type="ECO:0000256" key="5">
    <source>
        <dbReference type="PROSITE-ProRule" id="PRU10007"/>
    </source>
</evidence>
<dbReference type="FunFam" id="3.40.605.10:FF:000005">
    <property type="entry name" value="Succinate-semialdehyde dehydrogenase I"/>
    <property type="match status" value="1"/>
</dbReference>
<evidence type="ECO:0000313" key="9">
    <source>
        <dbReference type="EnsemblMetazoa" id="G32024.1:cds"/>
    </source>
</evidence>
<dbReference type="PANTHER" id="PTHR43353:SF5">
    <property type="entry name" value="SUCCINATE-SEMIALDEHYDE DEHYDROGENASE, MITOCHONDRIAL"/>
    <property type="match status" value="1"/>
</dbReference>
<dbReference type="NCBIfam" id="TIGR01780">
    <property type="entry name" value="SSADH"/>
    <property type="match status" value="1"/>
</dbReference>
<dbReference type="PROSITE" id="PS00687">
    <property type="entry name" value="ALDEHYDE_DEHYDR_GLU"/>
    <property type="match status" value="1"/>
</dbReference>
<comment type="similarity">
    <text evidence="3 6">Belongs to the aldehyde dehydrogenase family.</text>
</comment>
<dbReference type="CDD" id="cd07103">
    <property type="entry name" value="ALDH_F5_SSADH_GabD"/>
    <property type="match status" value="1"/>
</dbReference>
<dbReference type="GO" id="GO:0005739">
    <property type="term" value="C:mitochondrion"/>
    <property type="evidence" value="ECO:0007669"/>
    <property type="project" value="UniProtKB-SubCell"/>
</dbReference>
<keyword evidence="4 6" id="KW-0560">Oxidoreductase</keyword>
<sequence length="539" mass="58942">MNSFQTTRGNLKDSDIMLKVLGPCVHPNKLTVYSQKVFHMPPFNLQTHQQNRTYKQMDSFKWLLNKAYVNGKWISAENGETFEVTNPATGEVLGSVPDMNGSDTESAIKTAYVAFRSWKERTAKERSELMLRWTNLCNAHKEDLAKLITMENGKPLKDSMAELSYGVGFLELYAEEAKRVYGDIIPTNAKSRRLLVLKQPIGVCGMITPWNFPHAMITRKAAAAIAAGCSVVIKPAEDTPLSALALCQLAEEAGLPAGVLNVVTVSRDNAPDVGRTLCESPLVQHISFTGSSAVGKCLLSQSASTVKKTAMELGGNAPFLVFESADLEAAVKGVIACKFRCSGQTCVSANRIYVQEGIYDKFVTRLAEEMDNELRTGDGLQPGTTQGPLINQRAVQKIDSFVQDAIQHGARLVRGGSKGQGNFYYPTLLSEVTSQMMCAREEIFGPIAGVLRFKTEDEAVIMANDTQWGLAGYLFSRDHSQIWRVTERLEAGIVGVNEGVVPCPEVPLGGWKESGLGREGGKYGIDEFLELKYVCMGGL</sequence>
<dbReference type="EnsemblMetazoa" id="G32024.1">
    <property type="protein sequence ID" value="G32024.1:cds"/>
    <property type="gene ID" value="G32024"/>
</dbReference>
<dbReference type="AlphaFoldDB" id="A0A8W8MA10"/>
<dbReference type="InterPro" id="IPR050740">
    <property type="entry name" value="Aldehyde_DH_Superfamily"/>
</dbReference>
<protein>
    <recommendedName>
        <fullName evidence="7">Succinate-semialdehyde dehydrogenase</fullName>
        <ecNumber evidence="7">1.2.1.24</ecNumber>
    </recommendedName>
</protein>
<organism evidence="9 10">
    <name type="scientific">Magallana gigas</name>
    <name type="common">Pacific oyster</name>
    <name type="synonym">Crassostrea gigas</name>
    <dbReference type="NCBI Taxonomy" id="29159"/>
    <lineage>
        <taxon>Eukaryota</taxon>
        <taxon>Metazoa</taxon>
        <taxon>Spiralia</taxon>
        <taxon>Lophotrochozoa</taxon>
        <taxon>Mollusca</taxon>
        <taxon>Bivalvia</taxon>
        <taxon>Autobranchia</taxon>
        <taxon>Pteriomorphia</taxon>
        <taxon>Ostreida</taxon>
        <taxon>Ostreoidea</taxon>
        <taxon>Ostreidae</taxon>
        <taxon>Magallana</taxon>
    </lineage>
</organism>
<accession>A0A8W8MA10</accession>
<comment type="subcellular location">
    <subcellularLocation>
        <location evidence="7">Mitochondrion</location>
    </subcellularLocation>
</comment>
<feature type="domain" description="Aldehyde dehydrogenase" evidence="8">
    <location>
        <begin position="73"/>
        <end position="534"/>
    </location>
</feature>
<dbReference type="GO" id="GO:0009450">
    <property type="term" value="P:gamma-aminobutyric acid catabolic process"/>
    <property type="evidence" value="ECO:0007669"/>
    <property type="project" value="UniProtKB-UniRule"/>
</dbReference>
<dbReference type="Gene3D" id="3.40.309.10">
    <property type="entry name" value="Aldehyde Dehydrogenase, Chain A, domain 2"/>
    <property type="match status" value="1"/>
</dbReference>
<comment type="pathway">
    <text evidence="2 7">Amino-acid degradation; 4-aminobutanoate degradation.</text>
</comment>
<evidence type="ECO:0000256" key="4">
    <source>
        <dbReference type="ARBA" id="ARBA00023002"/>
    </source>
</evidence>
<dbReference type="Proteomes" id="UP000005408">
    <property type="component" value="Unassembled WGS sequence"/>
</dbReference>
<comment type="subunit">
    <text evidence="7">Homotetramer.</text>
</comment>
<dbReference type="InterPro" id="IPR010102">
    <property type="entry name" value="Succ_semiAld_DH"/>
</dbReference>
<proteinExistence type="inferred from homology"/>
<evidence type="ECO:0000313" key="10">
    <source>
        <dbReference type="Proteomes" id="UP000005408"/>
    </source>
</evidence>
<keyword evidence="7" id="KW-0520">NAD</keyword>
<evidence type="ECO:0000256" key="1">
    <source>
        <dbReference type="ARBA" id="ARBA00003743"/>
    </source>
</evidence>
<dbReference type="InterPro" id="IPR016162">
    <property type="entry name" value="Ald_DH_N"/>
</dbReference>
<keyword evidence="10" id="KW-1185">Reference proteome</keyword>
<dbReference type="EC" id="1.2.1.24" evidence="7"/>
<feature type="active site" evidence="5">
    <location>
        <position position="312"/>
    </location>
</feature>
<dbReference type="InterPro" id="IPR016161">
    <property type="entry name" value="Ald_DH/histidinol_DH"/>
</dbReference>
<dbReference type="InterPro" id="IPR029510">
    <property type="entry name" value="Ald_DH_CS_GLU"/>
</dbReference>
<comment type="function">
    <text evidence="1">Catalyzes one step in the degradation of the inhibitory neurotransmitter gamma-aminobutyric acid (GABA).</text>
</comment>
<name>A0A8W8MA10_MAGGI</name>
<evidence type="ECO:0000256" key="2">
    <source>
        <dbReference type="ARBA" id="ARBA00005176"/>
    </source>
</evidence>
<reference evidence="9" key="1">
    <citation type="submission" date="2022-08" db="UniProtKB">
        <authorList>
            <consortium name="EnsemblMetazoa"/>
        </authorList>
    </citation>
    <scope>IDENTIFICATION</scope>
    <source>
        <strain evidence="9">05x7-T-G4-1.051#20</strain>
    </source>
</reference>
<comment type="catalytic activity">
    <reaction evidence="7">
        <text>succinate semialdehyde + NAD(+) + H2O = succinate + NADH + 2 H(+)</text>
        <dbReference type="Rhea" id="RHEA:13217"/>
        <dbReference type="ChEBI" id="CHEBI:15377"/>
        <dbReference type="ChEBI" id="CHEBI:15378"/>
        <dbReference type="ChEBI" id="CHEBI:30031"/>
        <dbReference type="ChEBI" id="CHEBI:57540"/>
        <dbReference type="ChEBI" id="CHEBI:57706"/>
        <dbReference type="ChEBI" id="CHEBI:57945"/>
        <dbReference type="EC" id="1.2.1.24"/>
    </reaction>
</comment>
<dbReference type="FunFam" id="3.40.309.10:FF:000004">
    <property type="entry name" value="Succinate-semialdehyde dehydrogenase I"/>
    <property type="match status" value="1"/>
</dbReference>
<evidence type="ECO:0000256" key="3">
    <source>
        <dbReference type="ARBA" id="ARBA00009986"/>
    </source>
</evidence>
<dbReference type="InterPro" id="IPR015590">
    <property type="entry name" value="Aldehyde_DH_dom"/>
</dbReference>
<evidence type="ECO:0000259" key="8">
    <source>
        <dbReference type="Pfam" id="PF00171"/>
    </source>
</evidence>
<dbReference type="Pfam" id="PF00171">
    <property type="entry name" value="Aldedh"/>
    <property type="match status" value="1"/>
</dbReference>
<dbReference type="PANTHER" id="PTHR43353">
    <property type="entry name" value="SUCCINATE-SEMIALDEHYDE DEHYDROGENASE, MITOCHONDRIAL"/>
    <property type="match status" value="1"/>
</dbReference>
<dbReference type="SUPFAM" id="SSF53720">
    <property type="entry name" value="ALDH-like"/>
    <property type="match status" value="1"/>
</dbReference>
<keyword evidence="7" id="KW-0496">Mitochondrion</keyword>
<dbReference type="GO" id="GO:0004777">
    <property type="term" value="F:succinate-semialdehyde dehydrogenase (NAD+) activity"/>
    <property type="evidence" value="ECO:0007669"/>
    <property type="project" value="UniProtKB-UniRule"/>
</dbReference>
<dbReference type="Gene3D" id="3.40.605.10">
    <property type="entry name" value="Aldehyde Dehydrogenase, Chain A, domain 1"/>
    <property type="match status" value="1"/>
</dbReference>